<proteinExistence type="predicted"/>
<sequence length="91" mass="10431">MKRREIIPVEKYSAVLEELSKKKPAEDESEALYFDGEVTDYSGQETDSETDVVDNPAHEEYSGSNSKRKCLYHPSIQSLIVIYQKNPVVYN</sequence>
<protein>
    <submittedName>
        <fullName evidence="2">Uncharacterized protein</fullName>
    </submittedName>
</protein>
<reference evidence="2 3" key="1">
    <citation type="journal article" date="2019" name="Sci. Rep.">
        <title>Orb-weaving spider Araneus ventricosus genome elucidates the spidroin gene catalogue.</title>
        <authorList>
            <person name="Kono N."/>
            <person name="Nakamura H."/>
            <person name="Ohtoshi R."/>
            <person name="Moran D.A.P."/>
            <person name="Shinohara A."/>
            <person name="Yoshida Y."/>
            <person name="Fujiwara M."/>
            <person name="Mori M."/>
            <person name="Tomita M."/>
            <person name="Arakawa K."/>
        </authorList>
    </citation>
    <scope>NUCLEOTIDE SEQUENCE [LARGE SCALE GENOMIC DNA]</scope>
</reference>
<evidence type="ECO:0000313" key="3">
    <source>
        <dbReference type="Proteomes" id="UP000499080"/>
    </source>
</evidence>
<organism evidence="2 3">
    <name type="scientific">Araneus ventricosus</name>
    <name type="common">Orbweaver spider</name>
    <name type="synonym">Epeira ventricosa</name>
    <dbReference type="NCBI Taxonomy" id="182803"/>
    <lineage>
        <taxon>Eukaryota</taxon>
        <taxon>Metazoa</taxon>
        <taxon>Ecdysozoa</taxon>
        <taxon>Arthropoda</taxon>
        <taxon>Chelicerata</taxon>
        <taxon>Arachnida</taxon>
        <taxon>Araneae</taxon>
        <taxon>Araneomorphae</taxon>
        <taxon>Entelegynae</taxon>
        <taxon>Araneoidea</taxon>
        <taxon>Araneidae</taxon>
        <taxon>Araneus</taxon>
    </lineage>
</organism>
<name>A0A4Y2QLX8_ARAVE</name>
<feature type="region of interest" description="Disordered" evidence="1">
    <location>
        <begin position="40"/>
        <end position="66"/>
    </location>
</feature>
<evidence type="ECO:0000256" key="1">
    <source>
        <dbReference type="SAM" id="MobiDB-lite"/>
    </source>
</evidence>
<evidence type="ECO:0000313" key="2">
    <source>
        <dbReference type="EMBL" id="GBN64280.1"/>
    </source>
</evidence>
<keyword evidence="3" id="KW-1185">Reference proteome</keyword>
<dbReference type="Proteomes" id="UP000499080">
    <property type="component" value="Unassembled WGS sequence"/>
</dbReference>
<accession>A0A4Y2QLX8</accession>
<comment type="caution">
    <text evidence="2">The sequence shown here is derived from an EMBL/GenBank/DDBJ whole genome shotgun (WGS) entry which is preliminary data.</text>
</comment>
<gene>
    <name evidence="2" type="ORF">AVEN_1152_1</name>
</gene>
<dbReference type="AlphaFoldDB" id="A0A4Y2QLX8"/>
<dbReference type="EMBL" id="BGPR01014229">
    <property type="protein sequence ID" value="GBN64280.1"/>
    <property type="molecule type" value="Genomic_DNA"/>
</dbReference>